<dbReference type="Gene3D" id="3.30.200.20">
    <property type="entry name" value="Phosphorylase Kinase, domain 1"/>
    <property type="match status" value="1"/>
</dbReference>
<keyword evidence="14" id="KW-1185">Reference proteome</keyword>
<evidence type="ECO:0000259" key="12">
    <source>
        <dbReference type="Pfam" id="PF23180"/>
    </source>
</evidence>
<keyword evidence="3" id="KW-0418">Kinase</keyword>
<evidence type="ECO:0000256" key="3">
    <source>
        <dbReference type="ARBA" id="ARBA00022527"/>
    </source>
</evidence>
<dbReference type="PANTHER" id="PTHR47989:SF9">
    <property type="entry name" value="PROTEIN KINASE SUPERFAMILY PROTEIN"/>
    <property type="match status" value="1"/>
</dbReference>
<keyword evidence="3" id="KW-0723">Serine/threonine-protein kinase</keyword>
<evidence type="ECO:0000256" key="4">
    <source>
        <dbReference type="ARBA" id="ARBA00022692"/>
    </source>
</evidence>
<keyword evidence="8 10" id="KW-0472">Membrane</keyword>
<evidence type="ECO:0000313" key="14">
    <source>
        <dbReference type="Proteomes" id="UP001415857"/>
    </source>
</evidence>
<feature type="signal peptide" evidence="11">
    <location>
        <begin position="1"/>
        <end position="23"/>
    </location>
</feature>
<keyword evidence="4 10" id="KW-0812">Transmembrane</keyword>
<feature type="region of interest" description="Disordered" evidence="9">
    <location>
        <begin position="136"/>
        <end position="222"/>
    </location>
</feature>
<organism evidence="13 14">
    <name type="scientific">Liquidambar formosana</name>
    <name type="common">Formosan gum</name>
    <dbReference type="NCBI Taxonomy" id="63359"/>
    <lineage>
        <taxon>Eukaryota</taxon>
        <taxon>Viridiplantae</taxon>
        <taxon>Streptophyta</taxon>
        <taxon>Embryophyta</taxon>
        <taxon>Tracheophyta</taxon>
        <taxon>Spermatophyta</taxon>
        <taxon>Magnoliopsida</taxon>
        <taxon>eudicotyledons</taxon>
        <taxon>Gunneridae</taxon>
        <taxon>Pentapetalae</taxon>
        <taxon>Saxifragales</taxon>
        <taxon>Altingiaceae</taxon>
        <taxon>Liquidambar</taxon>
    </lineage>
</organism>
<name>A0AAP0WR70_LIQFO</name>
<keyword evidence="5" id="KW-0547">Nucleotide-binding</keyword>
<keyword evidence="7 10" id="KW-1133">Transmembrane helix</keyword>
<dbReference type="Pfam" id="PF23180">
    <property type="entry name" value="ALE2_N"/>
    <property type="match status" value="1"/>
</dbReference>
<protein>
    <recommendedName>
        <fullName evidence="12">Receptor-like PK ALE2 N-terminal domain-containing protein</fullName>
    </recommendedName>
</protein>
<feature type="compositionally biased region" description="Low complexity" evidence="9">
    <location>
        <begin position="335"/>
        <end position="344"/>
    </location>
</feature>
<sequence length="1124" mass="118381">MQMNLLLMQLCAIAFALVVQGSAEEGRSALVHQGKSLISNGPSPASQANGSFLHPPLVLPPLKSAPVPQSTKGLVPSLSPSTPTRLPPYSLAPPSLSVQGTAPSVPPGASQKKALHNRAPVLVPVAPVPVVSPSKNFPQNSPTVHPIMPGSQPPVGSPSKNFPQNSPTVHPIMPGSLPPVASSSKKLPQNSPTAHPIMPGSLSPSAHQKKAPENEDPLSVPVTPAPVALPLRKLRRSPSSVQPVMPGVLPPIFPVASPSKKLPQNSPTVHPIMPPSAHQGKAPENEAPISVPVAPAPVALPPRKLRRSPLSTKPIMPGLSPPMLPVPVASPPSKSPVKSPSIHPIPREPPSTLPDPNASPMSTPPPSINSRRDGMPVAAPPNGTPNSLSPVNHHPSRGSFPVVAPSTHKAMKHSDGASAPAPSLVYRKSPHHKRFHSPVSSPLASFYKHHHARNNITSLAPASSYLVPPPSKQGPVIPPAPLYPPKFLPKSRRRHNAPPPLNPGSSVSPSHSPFPSSASHASPAPSPSPTAPSDYTESVPILAPKISPSGSSPRNPKTPLRQPVLALPPPPPNKDCTSIVCTEPLTNTPPGSPCGCVFPMQVGLRLSVSLYTFFPLVSSLAEEIAAGVFIKQSQVRIIGANAASQQPEKTIVLIDLVPLGEKFDNTTAFLIFQRFWLKQVAIEASFFGDYEVLYVRYPGLPPSPPMAPSSIIVDDGSYSGHDNNGRRIHPLGVNVRGMRHKEGLSGSVIAIIALSASIAVVLCSACAWVLLLKRRDRVCQPTPTPQALLPTLSRPSGITGSMLGSGPTSASLSFGSSIATYTGSAKTFSSSEIEKATDNFDASRVLGEGGFGRVYSGVLEDGTQVAVKPPGQENLVAWARPLLTSKEGLETIIDPSLGSDFPFDSVAKVAAIASMCVQPEVTHRPFMGEVVQALKLVCNECDETKEAGSRRGSISCSQGDFSIDLDARISAGSGLLPDTSQTQFPVPNYDSDLDTETRLSMSDLFSTSVRLGRQASGSFRRHASSSPLRTGRGRQFWQRMRRLSGGSAQSVKPISSPVPVDWYPTLSVVMLAIGLIVTASFFIYEATSSRRNRNLAKELITGAVASVFLGFGSLFLLLASGVYV</sequence>
<comment type="similarity">
    <text evidence="2">Belongs to the OST5 family.</text>
</comment>
<comment type="subcellular location">
    <subcellularLocation>
        <location evidence="1">Membrane</location>
        <topology evidence="1">Multi-pass membrane protein</topology>
    </subcellularLocation>
</comment>
<keyword evidence="11" id="KW-0732">Signal</keyword>
<evidence type="ECO:0000256" key="1">
    <source>
        <dbReference type="ARBA" id="ARBA00004141"/>
    </source>
</evidence>
<gene>
    <name evidence="13" type="ORF">L1049_022490</name>
</gene>
<feature type="transmembrane region" description="Helical" evidence="10">
    <location>
        <begin position="1062"/>
        <end position="1087"/>
    </location>
</feature>
<dbReference type="InterPro" id="IPR057597">
    <property type="entry name" value="ALE2_N"/>
</dbReference>
<evidence type="ECO:0000256" key="10">
    <source>
        <dbReference type="SAM" id="Phobius"/>
    </source>
</evidence>
<feature type="transmembrane region" description="Helical" evidence="10">
    <location>
        <begin position="1099"/>
        <end position="1123"/>
    </location>
</feature>
<reference evidence="13 14" key="1">
    <citation type="journal article" date="2024" name="Plant J.">
        <title>Genome sequences and population genomics reveal climatic adaptation and genomic divergence between two closely related sweetgum species.</title>
        <authorList>
            <person name="Xu W.Q."/>
            <person name="Ren C.Q."/>
            <person name="Zhang X.Y."/>
            <person name="Comes H.P."/>
            <person name="Liu X.H."/>
            <person name="Li Y.G."/>
            <person name="Kettle C.J."/>
            <person name="Jalonen R."/>
            <person name="Gaisberger H."/>
            <person name="Ma Y.Z."/>
            <person name="Qiu Y.X."/>
        </authorList>
    </citation>
    <scope>NUCLEOTIDE SEQUENCE [LARGE SCALE GENOMIC DNA]</scope>
    <source>
        <strain evidence="13">Hangzhou</strain>
    </source>
</reference>
<evidence type="ECO:0000313" key="13">
    <source>
        <dbReference type="EMBL" id="KAK9275228.1"/>
    </source>
</evidence>
<feature type="compositionally biased region" description="Pro residues" evidence="9">
    <location>
        <begin position="319"/>
        <end position="334"/>
    </location>
</feature>
<dbReference type="InterPro" id="IPR007915">
    <property type="entry name" value="TMEM258/Ost5"/>
</dbReference>
<dbReference type="GO" id="GO:0004674">
    <property type="term" value="F:protein serine/threonine kinase activity"/>
    <property type="evidence" value="ECO:0007669"/>
    <property type="project" value="UniProtKB-KW"/>
</dbReference>
<feature type="compositionally biased region" description="Low complexity" evidence="9">
    <location>
        <begin position="503"/>
        <end position="523"/>
    </location>
</feature>
<feature type="compositionally biased region" description="Polar residues" evidence="9">
    <location>
        <begin position="158"/>
        <end position="168"/>
    </location>
</feature>
<feature type="compositionally biased region" description="Polar residues" evidence="9">
    <location>
        <begin position="181"/>
        <end position="193"/>
    </location>
</feature>
<keyword evidence="3" id="KW-0808">Transferase</keyword>
<dbReference type="EMBL" id="JBBPBK010000011">
    <property type="protein sequence ID" value="KAK9275228.1"/>
    <property type="molecule type" value="Genomic_DNA"/>
</dbReference>
<dbReference type="SUPFAM" id="SSF56112">
    <property type="entry name" value="Protein kinase-like (PK-like)"/>
    <property type="match status" value="1"/>
</dbReference>
<feature type="chain" id="PRO_5042989228" description="Receptor-like PK ALE2 N-terminal domain-containing protein" evidence="11">
    <location>
        <begin position="24"/>
        <end position="1124"/>
    </location>
</feature>
<keyword evidence="6" id="KW-0067">ATP-binding</keyword>
<evidence type="ECO:0000256" key="2">
    <source>
        <dbReference type="ARBA" id="ARBA00009825"/>
    </source>
</evidence>
<feature type="region of interest" description="Disordered" evidence="9">
    <location>
        <begin position="63"/>
        <end position="112"/>
    </location>
</feature>
<feature type="domain" description="Receptor-like PK ALE2 N-terminal" evidence="12">
    <location>
        <begin position="582"/>
        <end position="701"/>
    </location>
</feature>
<feature type="compositionally biased region" description="Low complexity" evidence="9">
    <location>
        <begin position="74"/>
        <end position="97"/>
    </location>
</feature>
<dbReference type="GO" id="GO:0005524">
    <property type="term" value="F:ATP binding"/>
    <property type="evidence" value="ECO:0007669"/>
    <property type="project" value="UniProtKB-KW"/>
</dbReference>
<dbReference type="Proteomes" id="UP001415857">
    <property type="component" value="Unassembled WGS sequence"/>
</dbReference>
<feature type="region of interest" description="Disordered" evidence="9">
    <location>
        <begin position="300"/>
        <end position="399"/>
    </location>
</feature>
<evidence type="ECO:0000256" key="9">
    <source>
        <dbReference type="SAM" id="MobiDB-lite"/>
    </source>
</evidence>
<evidence type="ECO:0000256" key="6">
    <source>
        <dbReference type="ARBA" id="ARBA00022840"/>
    </source>
</evidence>
<accession>A0AAP0WR70</accession>
<dbReference type="Pfam" id="PF05251">
    <property type="entry name" value="Ost5"/>
    <property type="match status" value="1"/>
</dbReference>
<feature type="compositionally biased region" description="Pro residues" evidence="9">
    <location>
        <begin position="470"/>
        <end position="487"/>
    </location>
</feature>
<evidence type="ECO:0000256" key="5">
    <source>
        <dbReference type="ARBA" id="ARBA00022741"/>
    </source>
</evidence>
<dbReference type="GO" id="GO:0008250">
    <property type="term" value="C:oligosaccharyltransferase complex"/>
    <property type="evidence" value="ECO:0007669"/>
    <property type="project" value="InterPro"/>
</dbReference>
<feature type="region of interest" description="Disordered" evidence="9">
    <location>
        <begin position="470"/>
        <end position="571"/>
    </location>
</feature>
<feature type="transmembrane region" description="Helical" evidence="10">
    <location>
        <begin position="748"/>
        <end position="771"/>
    </location>
</feature>
<evidence type="ECO:0000256" key="11">
    <source>
        <dbReference type="SAM" id="SignalP"/>
    </source>
</evidence>
<proteinExistence type="inferred from homology"/>
<evidence type="ECO:0000256" key="7">
    <source>
        <dbReference type="ARBA" id="ARBA00022989"/>
    </source>
</evidence>
<evidence type="ECO:0000256" key="8">
    <source>
        <dbReference type="ARBA" id="ARBA00023136"/>
    </source>
</evidence>
<dbReference type="AlphaFoldDB" id="A0AAP0WR70"/>
<dbReference type="InterPro" id="IPR011009">
    <property type="entry name" value="Kinase-like_dom_sf"/>
</dbReference>
<comment type="caution">
    <text evidence="13">The sequence shown here is derived from an EMBL/GenBank/DDBJ whole genome shotgun (WGS) entry which is preliminary data.</text>
</comment>
<dbReference type="PANTHER" id="PTHR47989">
    <property type="entry name" value="OS01G0750732 PROTEIN"/>
    <property type="match status" value="1"/>
</dbReference>